<dbReference type="InterPro" id="IPR002123">
    <property type="entry name" value="Plipid/glycerol_acylTrfase"/>
</dbReference>
<dbReference type="Proteomes" id="UP000486602">
    <property type="component" value="Unassembled WGS sequence"/>
</dbReference>
<keyword evidence="15" id="KW-1185">Reference proteome</keyword>
<organism evidence="14 15">
    <name type="scientific">Cryomorpha ignava</name>
    <dbReference type="NCBI Taxonomy" id="101383"/>
    <lineage>
        <taxon>Bacteria</taxon>
        <taxon>Pseudomonadati</taxon>
        <taxon>Bacteroidota</taxon>
        <taxon>Flavobacteriia</taxon>
        <taxon>Flavobacteriales</taxon>
        <taxon>Cryomorphaceae</taxon>
        <taxon>Cryomorpha</taxon>
    </lineage>
</organism>
<evidence type="ECO:0000256" key="4">
    <source>
        <dbReference type="ARBA" id="ARBA00008655"/>
    </source>
</evidence>
<feature type="transmembrane region" description="Helical" evidence="12">
    <location>
        <begin position="7"/>
        <end position="29"/>
    </location>
</feature>
<keyword evidence="11" id="KW-1208">Phospholipid metabolism</keyword>
<feature type="domain" description="Phospholipid/glycerol acyltransferase" evidence="13">
    <location>
        <begin position="69"/>
        <end position="183"/>
    </location>
</feature>
<evidence type="ECO:0000256" key="5">
    <source>
        <dbReference type="ARBA" id="ARBA00013211"/>
    </source>
</evidence>
<reference evidence="14 15" key="1">
    <citation type="submission" date="2020-02" db="EMBL/GenBank/DDBJ databases">
        <title>Out from the shadows clarifying the taxonomy of the family Cryomorphaceae and related taxa by utilizing the GTDB taxonomic framework.</title>
        <authorList>
            <person name="Bowman J.P."/>
        </authorList>
    </citation>
    <scope>NUCLEOTIDE SEQUENCE [LARGE SCALE GENOMIC DNA]</scope>
    <source>
        <strain evidence="14 15">QSSC 1-22</strain>
    </source>
</reference>
<comment type="domain">
    <text evidence="11">The HXXXXD motif is essential for acyltransferase activity and may constitute the binding site for the phosphate moiety of the glycerol-3-phosphate.</text>
</comment>
<evidence type="ECO:0000256" key="2">
    <source>
        <dbReference type="ARBA" id="ARBA00004728"/>
    </source>
</evidence>
<protein>
    <recommendedName>
        <fullName evidence="6 11">1-acyl-sn-glycerol-3-phosphate acyltransferase</fullName>
        <ecNumber evidence="5 11">2.3.1.51</ecNumber>
    </recommendedName>
</protein>
<dbReference type="Pfam" id="PF01553">
    <property type="entry name" value="Acyltransferase"/>
    <property type="match status" value="1"/>
</dbReference>
<keyword evidence="12" id="KW-1133">Transmembrane helix</keyword>
<evidence type="ECO:0000313" key="15">
    <source>
        <dbReference type="Proteomes" id="UP000486602"/>
    </source>
</evidence>
<dbReference type="GO" id="GO:0006654">
    <property type="term" value="P:phosphatidic acid biosynthetic process"/>
    <property type="evidence" value="ECO:0007669"/>
    <property type="project" value="TreeGrafter"/>
</dbReference>
<keyword evidence="9 11" id="KW-0443">Lipid metabolism</keyword>
<keyword evidence="10 11" id="KW-0012">Acyltransferase</keyword>
<keyword evidence="11" id="KW-0594">Phospholipid biosynthesis</keyword>
<sequence>MFLSRLVRAIGIIVICFLSAFFILLFSWLPRGGVYSFVSRKIWGPGLLWCAGAKLKVEGADNIKGKSHGIYFSNHQSNFDIPAITAALRTPLYFIAKKEIKKIPIFGWGMWAIGMVFVDRKNSEKARKSMEQGARVVRGGKSLSTFPEGTRSRTGEIQAFKKGTFHLAKSGPIRLIPVAIIGTKNIQPPGGKLQIGKEVIVRIGKPISESEVDAMPLNELAKYARDRIIELMGEKEKPDLDEPRNALNLPKK</sequence>
<accession>A0A7K3WQL1</accession>
<evidence type="ECO:0000256" key="8">
    <source>
        <dbReference type="ARBA" id="ARBA00022679"/>
    </source>
</evidence>
<evidence type="ECO:0000256" key="11">
    <source>
        <dbReference type="RuleBase" id="RU361267"/>
    </source>
</evidence>
<evidence type="ECO:0000256" key="12">
    <source>
        <dbReference type="SAM" id="Phobius"/>
    </source>
</evidence>
<dbReference type="GO" id="GO:0003841">
    <property type="term" value="F:1-acylglycerol-3-phosphate O-acyltransferase activity"/>
    <property type="evidence" value="ECO:0007669"/>
    <property type="project" value="UniProtKB-UniRule"/>
</dbReference>
<proteinExistence type="inferred from homology"/>
<keyword evidence="7 11" id="KW-0444">Lipid biosynthesis</keyword>
<dbReference type="EMBL" id="JAAGVY010000015">
    <property type="protein sequence ID" value="NEN23778.1"/>
    <property type="molecule type" value="Genomic_DNA"/>
</dbReference>
<evidence type="ECO:0000256" key="9">
    <source>
        <dbReference type="ARBA" id="ARBA00023098"/>
    </source>
</evidence>
<gene>
    <name evidence="14" type="ORF">G3O08_09720</name>
</gene>
<evidence type="ECO:0000256" key="10">
    <source>
        <dbReference type="ARBA" id="ARBA00023315"/>
    </source>
</evidence>
<dbReference type="NCBIfam" id="TIGR00530">
    <property type="entry name" value="AGP_acyltrn"/>
    <property type="match status" value="1"/>
</dbReference>
<evidence type="ECO:0000259" key="13">
    <source>
        <dbReference type="SMART" id="SM00563"/>
    </source>
</evidence>
<dbReference type="SMART" id="SM00563">
    <property type="entry name" value="PlsC"/>
    <property type="match status" value="1"/>
</dbReference>
<dbReference type="InterPro" id="IPR004552">
    <property type="entry name" value="AGP_acyltrans"/>
</dbReference>
<dbReference type="GO" id="GO:0016020">
    <property type="term" value="C:membrane"/>
    <property type="evidence" value="ECO:0007669"/>
    <property type="project" value="InterPro"/>
</dbReference>
<comment type="similarity">
    <text evidence="4 11">Belongs to the 1-acyl-sn-glycerol-3-phosphate acyltransferase family.</text>
</comment>
<comment type="caution">
    <text evidence="14">The sequence shown here is derived from an EMBL/GenBank/DDBJ whole genome shotgun (WGS) entry which is preliminary data.</text>
</comment>
<dbReference type="PANTHER" id="PTHR10434:SF64">
    <property type="entry name" value="1-ACYL-SN-GLYCEROL-3-PHOSPHATE ACYLTRANSFERASE-RELATED"/>
    <property type="match status" value="1"/>
</dbReference>
<evidence type="ECO:0000313" key="14">
    <source>
        <dbReference type="EMBL" id="NEN23778.1"/>
    </source>
</evidence>
<evidence type="ECO:0000256" key="3">
    <source>
        <dbReference type="ARBA" id="ARBA00005189"/>
    </source>
</evidence>
<comment type="catalytic activity">
    <reaction evidence="1 11">
        <text>a 1-acyl-sn-glycero-3-phosphate + an acyl-CoA = a 1,2-diacyl-sn-glycero-3-phosphate + CoA</text>
        <dbReference type="Rhea" id="RHEA:19709"/>
        <dbReference type="ChEBI" id="CHEBI:57287"/>
        <dbReference type="ChEBI" id="CHEBI:57970"/>
        <dbReference type="ChEBI" id="CHEBI:58342"/>
        <dbReference type="ChEBI" id="CHEBI:58608"/>
        <dbReference type="EC" id="2.3.1.51"/>
    </reaction>
</comment>
<keyword evidence="8 11" id="KW-0808">Transferase</keyword>
<dbReference type="AlphaFoldDB" id="A0A7K3WQL1"/>
<comment type="pathway">
    <text evidence="2">Phospholipid metabolism; CDP-diacylglycerol biosynthesis; CDP-diacylglycerol from sn-glycerol 3-phosphate: step 2/3.</text>
</comment>
<dbReference type="SUPFAM" id="SSF69593">
    <property type="entry name" value="Glycerol-3-phosphate (1)-acyltransferase"/>
    <property type="match status" value="1"/>
</dbReference>
<comment type="pathway">
    <text evidence="3">Lipid metabolism.</text>
</comment>
<evidence type="ECO:0000256" key="1">
    <source>
        <dbReference type="ARBA" id="ARBA00001141"/>
    </source>
</evidence>
<name>A0A7K3WQL1_9FLAO</name>
<evidence type="ECO:0000256" key="7">
    <source>
        <dbReference type="ARBA" id="ARBA00022516"/>
    </source>
</evidence>
<dbReference type="PANTHER" id="PTHR10434">
    <property type="entry name" value="1-ACYL-SN-GLYCEROL-3-PHOSPHATE ACYLTRANSFERASE"/>
    <property type="match status" value="1"/>
</dbReference>
<keyword evidence="12" id="KW-0472">Membrane</keyword>
<evidence type="ECO:0000256" key="6">
    <source>
        <dbReference type="ARBA" id="ARBA00016139"/>
    </source>
</evidence>
<dbReference type="CDD" id="cd07989">
    <property type="entry name" value="LPLAT_AGPAT-like"/>
    <property type="match status" value="1"/>
</dbReference>
<keyword evidence="12" id="KW-0812">Transmembrane</keyword>
<dbReference type="EC" id="2.3.1.51" evidence="5 11"/>
<dbReference type="RefSeq" id="WP_163285172.1">
    <property type="nucleotide sequence ID" value="NZ_JAAGVY010000015.1"/>
</dbReference>